<sequence>MKRLLLLLFGSLILTGCSEEQAGEVDMNKAEKTDVRMEAEDLIHSFQHPESGQSYQIIDAYKLYGNYISALDKNTGKSEKDLYQQEVIDPVYQQCFADGEFSHMSESITGQVPHSLDRVMNLNEKIENSQYIESIKEALIKSSELLPADKETNVCIFPSISRTNSAAVTVGSGKINILYSQNYTEDVLKAVTAHEYHHSVWSEKFLKSGNQQTVLDNLVFEGKAVMFEKVVFPDILGTEVNPDYNKKDWAEIEGDLYSNNFNRSMEIIFGGNGLPRSYGYSEGYKMVKSYIDYHPESEPLDWTGLSGKEIFEEGRYREHYQ</sequence>
<comment type="caution">
    <text evidence="3">The sequence shown here is derived from an EMBL/GenBank/DDBJ whole genome shotgun (WGS) entry which is preliminary data.</text>
</comment>
<dbReference type="GO" id="GO:0006508">
    <property type="term" value="P:proteolysis"/>
    <property type="evidence" value="ECO:0007669"/>
    <property type="project" value="UniProtKB-KW"/>
</dbReference>
<feature type="chain" id="PRO_5022676172" evidence="1">
    <location>
        <begin position="23"/>
        <end position="321"/>
    </location>
</feature>
<dbReference type="GO" id="GO:0008233">
    <property type="term" value="F:peptidase activity"/>
    <property type="evidence" value="ECO:0007669"/>
    <property type="project" value="UniProtKB-KW"/>
</dbReference>
<evidence type="ECO:0000256" key="1">
    <source>
        <dbReference type="SAM" id="SignalP"/>
    </source>
</evidence>
<feature type="signal peptide" evidence="1">
    <location>
        <begin position="1"/>
        <end position="22"/>
    </location>
</feature>
<name>A0A5D4NTU4_9BACI</name>
<organism evidence="3 4">
    <name type="scientific">Rossellomorea vietnamensis</name>
    <dbReference type="NCBI Taxonomy" id="218284"/>
    <lineage>
        <taxon>Bacteria</taxon>
        <taxon>Bacillati</taxon>
        <taxon>Bacillota</taxon>
        <taxon>Bacilli</taxon>
        <taxon>Bacillales</taxon>
        <taxon>Bacillaceae</taxon>
        <taxon>Rossellomorea</taxon>
    </lineage>
</organism>
<protein>
    <submittedName>
        <fullName evidence="3">Zn-dependent protease</fullName>
    </submittedName>
</protein>
<dbReference type="OrthoDB" id="1437293at2"/>
<keyword evidence="3" id="KW-0378">Hydrolase</keyword>
<dbReference type="Pfam" id="PF10026">
    <property type="entry name" value="DUF2268"/>
    <property type="match status" value="1"/>
</dbReference>
<dbReference type="InterPro" id="IPR018728">
    <property type="entry name" value="DUF2268"/>
</dbReference>
<dbReference type="PROSITE" id="PS51257">
    <property type="entry name" value="PROKAR_LIPOPROTEIN"/>
    <property type="match status" value="1"/>
</dbReference>
<dbReference type="AlphaFoldDB" id="A0A5D4NTU4"/>
<evidence type="ECO:0000313" key="3">
    <source>
        <dbReference type="EMBL" id="TYS16736.1"/>
    </source>
</evidence>
<keyword evidence="3" id="KW-0645">Protease</keyword>
<reference evidence="3 4" key="1">
    <citation type="submission" date="2019-08" db="EMBL/GenBank/DDBJ databases">
        <title>Bacillus genomes from the desert of Cuatro Cienegas, Coahuila.</title>
        <authorList>
            <person name="Olmedo-Alvarez G."/>
        </authorList>
    </citation>
    <scope>NUCLEOTIDE SEQUENCE [LARGE SCALE GENOMIC DNA]</scope>
    <source>
        <strain evidence="3 4">CH34_1T</strain>
    </source>
</reference>
<dbReference type="Proteomes" id="UP000322267">
    <property type="component" value="Unassembled WGS sequence"/>
</dbReference>
<feature type="domain" description="DUF2268" evidence="2">
    <location>
        <begin position="134"/>
        <end position="311"/>
    </location>
</feature>
<proteinExistence type="predicted"/>
<gene>
    <name evidence="3" type="ORF">FZC78_12185</name>
</gene>
<evidence type="ECO:0000259" key="2">
    <source>
        <dbReference type="Pfam" id="PF10026"/>
    </source>
</evidence>
<keyword evidence="1" id="KW-0732">Signal</keyword>
<dbReference type="RefSeq" id="WP_148939973.1">
    <property type="nucleotide sequence ID" value="NZ_VTEI01000005.1"/>
</dbReference>
<evidence type="ECO:0000313" key="4">
    <source>
        <dbReference type="Proteomes" id="UP000322267"/>
    </source>
</evidence>
<accession>A0A5D4NTU4</accession>
<dbReference type="EMBL" id="VTEI01000005">
    <property type="protein sequence ID" value="TYS16736.1"/>
    <property type="molecule type" value="Genomic_DNA"/>
</dbReference>